<organism evidence="2 3">
    <name type="scientific">Halalkalicoccus paucihalophilus</name>
    <dbReference type="NCBI Taxonomy" id="1008153"/>
    <lineage>
        <taxon>Archaea</taxon>
        <taxon>Methanobacteriati</taxon>
        <taxon>Methanobacteriota</taxon>
        <taxon>Stenosarchaea group</taxon>
        <taxon>Halobacteria</taxon>
        <taxon>Halobacteriales</taxon>
        <taxon>Halococcaceae</taxon>
        <taxon>Halalkalicoccus</taxon>
    </lineage>
</organism>
<keyword evidence="1" id="KW-0472">Membrane</keyword>
<feature type="transmembrane region" description="Helical" evidence="1">
    <location>
        <begin position="60"/>
        <end position="87"/>
    </location>
</feature>
<gene>
    <name evidence="2" type="ORF">HAPAU_26630</name>
</gene>
<keyword evidence="1" id="KW-0812">Transmembrane</keyword>
<evidence type="ECO:0000256" key="1">
    <source>
        <dbReference type="SAM" id="Phobius"/>
    </source>
</evidence>
<name>A0A151AC51_9EURY</name>
<comment type="caution">
    <text evidence="2">The sequence shown here is derived from an EMBL/GenBank/DDBJ whole genome shotgun (WGS) entry which is preliminary data.</text>
</comment>
<dbReference type="AlphaFoldDB" id="A0A151AC51"/>
<keyword evidence="1" id="KW-1133">Transmembrane helix</keyword>
<evidence type="ECO:0008006" key="4">
    <source>
        <dbReference type="Google" id="ProtNLM"/>
    </source>
</evidence>
<dbReference type="EMBL" id="LTAZ01000006">
    <property type="protein sequence ID" value="KYH25276.1"/>
    <property type="molecule type" value="Genomic_DNA"/>
</dbReference>
<accession>A0A151AC51</accession>
<proteinExistence type="predicted"/>
<evidence type="ECO:0000313" key="3">
    <source>
        <dbReference type="Proteomes" id="UP000075321"/>
    </source>
</evidence>
<dbReference type="OrthoDB" id="267642at2157"/>
<sequence>MEQLLSALVLLQSELPADFPMDMETLMMISMVMTVVFAVIGIGVGYWIYKDAAKRGNNELLWAVATGGMTFLFFPIGIVLLIAYFVIRSDETPTEPEDASVAGDW</sequence>
<dbReference type="RefSeq" id="WP_066383324.1">
    <property type="nucleotide sequence ID" value="NZ_LTAZ01000006.1"/>
</dbReference>
<reference evidence="2 3" key="1">
    <citation type="submission" date="2016-02" db="EMBL/GenBank/DDBJ databases">
        <title>Genome sequence of Halalkalicoccus paucihalophilus DSM 24557.</title>
        <authorList>
            <person name="Poehlein A."/>
            <person name="Daniel R."/>
        </authorList>
    </citation>
    <scope>NUCLEOTIDE SEQUENCE [LARGE SCALE GENOMIC DNA]</scope>
    <source>
        <strain evidence="2 3">DSM 24557</strain>
    </source>
</reference>
<protein>
    <recommendedName>
        <fullName evidence="4">Cardiolipin synthase N-terminal domain-containing protein</fullName>
    </recommendedName>
</protein>
<keyword evidence="3" id="KW-1185">Reference proteome</keyword>
<feature type="transmembrane region" description="Helical" evidence="1">
    <location>
        <begin position="26"/>
        <end position="48"/>
    </location>
</feature>
<dbReference type="Proteomes" id="UP000075321">
    <property type="component" value="Unassembled WGS sequence"/>
</dbReference>
<dbReference type="PATRIC" id="fig|1008153.3.peg.2714"/>
<evidence type="ECO:0000313" key="2">
    <source>
        <dbReference type="EMBL" id="KYH25276.1"/>
    </source>
</evidence>